<dbReference type="GO" id="GO:0004300">
    <property type="term" value="F:enoyl-CoA hydratase activity"/>
    <property type="evidence" value="ECO:0007669"/>
    <property type="project" value="UniProtKB-EC"/>
</dbReference>
<dbReference type="EC" id="4.2.1.17" evidence="3"/>
<organism evidence="3 4">
    <name type="scientific">Hwanghaeella grinnelliae</name>
    <dbReference type="NCBI Taxonomy" id="2500179"/>
    <lineage>
        <taxon>Bacteria</taxon>
        <taxon>Pseudomonadati</taxon>
        <taxon>Pseudomonadota</taxon>
        <taxon>Alphaproteobacteria</taxon>
        <taxon>Rhodospirillales</taxon>
        <taxon>Rhodospirillaceae</taxon>
        <taxon>Hwanghaeella</taxon>
    </lineage>
</organism>
<dbReference type="PANTHER" id="PTHR11941">
    <property type="entry name" value="ENOYL-COA HYDRATASE-RELATED"/>
    <property type="match status" value="1"/>
</dbReference>
<dbReference type="EMBL" id="SADE01000001">
    <property type="protein sequence ID" value="RVU39704.1"/>
    <property type="molecule type" value="Genomic_DNA"/>
</dbReference>
<reference evidence="4" key="1">
    <citation type="submission" date="2019-01" db="EMBL/GenBank/DDBJ databases">
        <title>Gri0909 isolated from a small marine red alga.</title>
        <authorList>
            <person name="Kim J."/>
            <person name="Jeong S.E."/>
            <person name="Jeon C.O."/>
        </authorList>
    </citation>
    <scope>NUCLEOTIDE SEQUENCE [LARGE SCALE GENOMIC DNA]</scope>
    <source>
        <strain evidence="4">Gri0909</strain>
    </source>
</reference>
<dbReference type="InterPro" id="IPR001753">
    <property type="entry name" value="Enoyl-CoA_hydra/iso"/>
</dbReference>
<keyword evidence="2 3" id="KW-0456">Lyase</keyword>
<dbReference type="Gene3D" id="1.10.12.10">
    <property type="entry name" value="Lyase 2-enoyl-coa Hydratase, Chain A, domain 2"/>
    <property type="match status" value="1"/>
</dbReference>
<keyword evidence="4" id="KW-1185">Reference proteome</keyword>
<accession>A0A3S2VR67</accession>
<comment type="similarity">
    <text evidence="1">Belongs to the enoyl-CoA hydratase/isomerase family.</text>
</comment>
<dbReference type="Gene3D" id="3.90.226.10">
    <property type="entry name" value="2-enoyl-CoA Hydratase, Chain A, domain 1"/>
    <property type="match status" value="1"/>
</dbReference>
<evidence type="ECO:0000256" key="2">
    <source>
        <dbReference type="ARBA" id="ARBA00023239"/>
    </source>
</evidence>
<sequence>MSELLYEVHGEIGVVTLNRPEARNALTFGMYEGLAKICRETEIGGPVKAIVVQGAGGKAFAAGTDISQFRAFGEPDDARRYESTMDEVLTDIEKCPVPTIAAITGACTGGGAAIAATCDIRITDERLRYGFPIARTLGNCLSIANLGRLAPLIGVGRLKEILLTTRLIEAQEALAIGLVSEVLPDADAVRARAMELAEMLAGNAPLCMRATKEGIRRLRVDGTEASGDDFIVECYMSDDFKEGIEAFLGKRKPTWRGR</sequence>
<dbReference type="CDD" id="cd06558">
    <property type="entry name" value="crotonase-like"/>
    <property type="match status" value="1"/>
</dbReference>
<comment type="caution">
    <text evidence="3">The sequence shown here is derived from an EMBL/GenBank/DDBJ whole genome shotgun (WGS) entry which is preliminary data.</text>
</comment>
<dbReference type="InterPro" id="IPR029045">
    <property type="entry name" value="ClpP/crotonase-like_dom_sf"/>
</dbReference>
<dbReference type="AlphaFoldDB" id="A0A3S2VR67"/>
<dbReference type="InterPro" id="IPR014748">
    <property type="entry name" value="Enoyl-CoA_hydra_C"/>
</dbReference>
<dbReference type="OrthoDB" id="9795613at2"/>
<gene>
    <name evidence="3" type="ORF">EOI86_02015</name>
</gene>
<dbReference type="Proteomes" id="UP000287447">
    <property type="component" value="Unassembled WGS sequence"/>
</dbReference>
<evidence type="ECO:0000313" key="3">
    <source>
        <dbReference type="EMBL" id="RVU39704.1"/>
    </source>
</evidence>
<protein>
    <submittedName>
        <fullName evidence="3">Enoyl-CoA hydratase</fullName>
        <ecNumber evidence="3">4.2.1.17</ecNumber>
    </submittedName>
</protein>
<proteinExistence type="inferred from homology"/>
<evidence type="ECO:0000313" key="4">
    <source>
        <dbReference type="Proteomes" id="UP000287447"/>
    </source>
</evidence>
<dbReference type="SUPFAM" id="SSF52096">
    <property type="entry name" value="ClpP/crotonase"/>
    <property type="match status" value="1"/>
</dbReference>
<evidence type="ECO:0000256" key="1">
    <source>
        <dbReference type="ARBA" id="ARBA00005254"/>
    </source>
</evidence>
<dbReference type="Pfam" id="PF00378">
    <property type="entry name" value="ECH_1"/>
    <property type="match status" value="1"/>
</dbReference>
<dbReference type="NCBIfam" id="NF004796">
    <property type="entry name" value="PRK06144.1"/>
    <property type="match status" value="1"/>
</dbReference>
<dbReference type="PANTHER" id="PTHR11941:SF54">
    <property type="entry name" value="ENOYL-COA HYDRATASE, MITOCHONDRIAL"/>
    <property type="match status" value="1"/>
</dbReference>
<name>A0A3S2VR67_9PROT</name>
<dbReference type="GO" id="GO:0006635">
    <property type="term" value="P:fatty acid beta-oxidation"/>
    <property type="evidence" value="ECO:0007669"/>
    <property type="project" value="TreeGrafter"/>
</dbReference>